<dbReference type="InterPro" id="IPR051313">
    <property type="entry name" value="Bact_iron-sidero_bind"/>
</dbReference>
<dbReference type="PROSITE" id="PS51257">
    <property type="entry name" value="PROKAR_LIPOPROTEIN"/>
    <property type="match status" value="1"/>
</dbReference>
<dbReference type="RefSeq" id="WP_209456969.1">
    <property type="nucleotide sequence ID" value="NZ_BAAACS010000011.1"/>
</dbReference>
<gene>
    <name evidence="8" type="ORF">J2Z43_001945</name>
</gene>
<dbReference type="CDD" id="cd01140">
    <property type="entry name" value="FatB"/>
    <property type="match status" value="1"/>
</dbReference>
<comment type="similarity">
    <text evidence="2">Belongs to the bacterial solute-binding protein 8 family.</text>
</comment>
<evidence type="ECO:0000256" key="3">
    <source>
        <dbReference type="ARBA" id="ARBA00022448"/>
    </source>
</evidence>
<feature type="signal peptide" evidence="6">
    <location>
        <begin position="1"/>
        <end position="18"/>
    </location>
</feature>
<evidence type="ECO:0000256" key="6">
    <source>
        <dbReference type="SAM" id="SignalP"/>
    </source>
</evidence>
<evidence type="ECO:0000256" key="1">
    <source>
        <dbReference type="ARBA" id="ARBA00004196"/>
    </source>
</evidence>
<feature type="chain" id="PRO_5047172481" evidence="6">
    <location>
        <begin position="19"/>
        <end position="318"/>
    </location>
</feature>
<evidence type="ECO:0000256" key="2">
    <source>
        <dbReference type="ARBA" id="ARBA00008814"/>
    </source>
</evidence>
<feature type="domain" description="Fe/B12 periplasmic-binding" evidence="7">
    <location>
        <begin position="61"/>
        <end position="318"/>
    </location>
</feature>
<dbReference type="InterPro" id="IPR002491">
    <property type="entry name" value="ABC_transptr_periplasmic_BD"/>
</dbReference>
<proteinExistence type="inferred from homology"/>
<reference evidence="8 9" key="1">
    <citation type="submission" date="2021-03" db="EMBL/GenBank/DDBJ databases">
        <title>Genomic Encyclopedia of Type Strains, Phase IV (KMG-IV): sequencing the most valuable type-strain genomes for metagenomic binning, comparative biology and taxonomic classification.</title>
        <authorList>
            <person name="Goeker M."/>
        </authorList>
    </citation>
    <scope>NUCLEOTIDE SEQUENCE [LARGE SCALE GENOMIC DNA]</scope>
    <source>
        <strain evidence="8 9">DSM 1289</strain>
    </source>
</reference>
<evidence type="ECO:0000313" key="9">
    <source>
        <dbReference type="Proteomes" id="UP000767291"/>
    </source>
</evidence>
<sequence length="318" mass="34972">MKKLFSMLLVLTMTVVIVTGCSPKSDKKEESKNATESSESAGEVVFKHSKGETKVPKNPKKVVVFDMGILDTMQALDVDADTAVPLDSLPKYLSSFEKSTNVGGIKEPDMEAIFAFEPDAIFISGRQEEYYDKLSDIAPTVYIDLDAETYMDDFKKNTTEVAELFGKEDDAKNYLDKIDKKIEKVSAMAEKSDKKSLIILTNDGSLSAYGKGSRFGIIHDVLNLKAADEKIEASTHGQEVNFEYVSKINPDMLFVVDRAVVTGGQIKSSDTLNNDLVKNTNAGKNDKIINLDPEFWYLSGGGLLSVDGMINEVESALK</sequence>
<name>A0ABS4EC82_9FIRM</name>
<feature type="region of interest" description="Disordered" evidence="5">
    <location>
        <begin position="23"/>
        <end position="45"/>
    </location>
</feature>
<dbReference type="PANTHER" id="PTHR30532:SF28">
    <property type="entry name" value="PETROBACTIN-BINDING PROTEIN YCLQ"/>
    <property type="match status" value="1"/>
</dbReference>
<evidence type="ECO:0000259" key="7">
    <source>
        <dbReference type="PROSITE" id="PS50983"/>
    </source>
</evidence>
<comment type="caution">
    <text evidence="8">The sequence shown here is derived from an EMBL/GenBank/DDBJ whole genome shotgun (WGS) entry which is preliminary data.</text>
</comment>
<comment type="subcellular location">
    <subcellularLocation>
        <location evidence="1">Cell envelope</location>
    </subcellularLocation>
</comment>
<evidence type="ECO:0000256" key="4">
    <source>
        <dbReference type="ARBA" id="ARBA00022729"/>
    </source>
</evidence>
<evidence type="ECO:0000256" key="5">
    <source>
        <dbReference type="SAM" id="MobiDB-lite"/>
    </source>
</evidence>
<keyword evidence="4 6" id="KW-0732">Signal</keyword>
<evidence type="ECO:0000313" key="8">
    <source>
        <dbReference type="EMBL" id="MBP1855550.1"/>
    </source>
</evidence>
<dbReference type="Proteomes" id="UP000767291">
    <property type="component" value="Unassembled WGS sequence"/>
</dbReference>
<dbReference type="PROSITE" id="PS50983">
    <property type="entry name" value="FE_B12_PBP"/>
    <property type="match status" value="1"/>
</dbReference>
<keyword evidence="9" id="KW-1185">Reference proteome</keyword>
<dbReference type="SUPFAM" id="SSF53807">
    <property type="entry name" value="Helical backbone' metal receptor"/>
    <property type="match status" value="1"/>
</dbReference>
<protein>
    <submittedName>
        <fullName evidence="8">Iron complex transport system substrate-binding protein</fullName>
    </submittedName>
</protein>
<dbReference type="InterPro" id="IPR033870">
    <property type="entry name" value="FatB"/>
</dbReference>
<feature type="compositionally biased region" description="Basic and acidic residues" evidence="5">
    <location>
        <begin position="24"/>
        <end position="33"/>
    </location>
</feature>
<dbReference type="PANTHER" id="PTHR30532">
    <property type="entry name" value="IRON III DICITRATE-BINDING PERIPLASMIC PROTEIN"/>
    <property type="match status" value="1"/>
</dbReference>
<keyword evidence="3" id="KW-0813">Transport</keyword>
<organism evidence="8 9">
    <name type="scientific">Metaclostridioides mangenotii</name>
    <dbReference type="NCBI Taxonomy" id="1540"/>
    <lineage>
        <taxon>Bacteria</taxon>
        <taxon>Bacillati</taxon>
        <taxon>Bacillota</taxon>
        <taxon>Clostridia</taxon>
        <taxon>Peptostreptococcales</taxon>
        <taxon>Peptostreptococcaceae</taxon>
        <taxon>Metaclostridioides</taxon>
    </lineage>
</organism>
<accession>A0ABS4EC82</accession>
<dbReference type="Pfam" id="PF01497">
    <property type="entry name" value="Peripla_BP_2"/>
    <property type="match status" value="1"/>
</dbReference>
<dbReference type="Gene3D" id="3.40.50.1980">
    <property type="entry name" value="Nitrogenase molybdenum iron protein domain"/>
    <property type="match status" value="2"/>
</dbReference>
<dbReference type="EMBL" id="JAGGJX010000003">
    <property type="protein sequence ID" value="MBP1855550.1"/>
    <property type="molecule type" value="Genomic_DNA"/>
</dbReference>